<evidence type="ECO:0000256" key="1">
    <source>
        <dbReference type="ARBA" id="ARBA00004953"/>
    </source>
</evidence>
<dbReference type="InterPro" id="IPR035996">
    <property type="entry name" value="4pyrrol_Methylase_sf"/>
</dbReference>
<evidence type="ECO:0000256" key="5">
    <source>
        <dbReference type="ARBA" id="ARBA00022691"/>
    </source>
</evidence>
<dbReference type="Proteomes" id="UP000622547">
    <property type="component" value="Unassembled WGS sequence"/>
</dbReference>
<dbReference type="Pfam" id="PF00590">
    <property type="entry name" value="TP_methylase"/>
    <property type="match status" value="1"/>
</dbReference>
<dbReference type="RefSeq" id="WP_204071911.1">
    <property type="nucleotide sequence ID" value="NZ_BAABHI010000012.1"/>
</dbReference>
<dbReference type="AlphaFoldDB" id="A0A8J3XD29"/>
<dbReference type="InterPro" id="IPR014776">
    <property type="entry name" value="4pyrrole_Mease_sub2"/>
</dbReference>
<keyword evidence="8" id="KW-1185">Reference proteome</keyword>
<dbReference type="PIRSF" id="PIRSF036525">
    <property type="entry name" value="CobF"/>
    <property type="match status" value="1"/>
</dbReference>
<dbReference type="InterPro" id="IPR000878">
    <property type="entry name" value="4pyrrol_Mease"/>
</dbReference>
<dbReference type="EMBL" id="BOOP01000004">
    <property type="protein sequence ID" value="GII36171.1"/>
    <property type="molecule type" value="Genomic_DNA"/>
</dbReference>
<dbReference type="InterPro" id="IPR014777">
    <property type="entry name" value="4pyrrole_Mease_sub1"/>
</dbReference>
<organism evidence="7 8">
    <name type="scientific">Planotetraspora phitsanulokensis</name>
    <dbReference type="NCBI Taxonomy" id="575192"/>
    <lineage>
        <taxon>Bacteria</taxon>
        <taxon>Bacillati</taxon>
        <taxon>Actinomycetota</taxon>
        <taxon>Actinomycetes</taxon>
        <taxon>Streptosporangiales</taxon>
        <taxon>Streptosporangiaceae</taxon>
        <taxon>Planotetraspora</taxon>
    </lineage>
</organism>
<evidence type="ECO:0000256" key="3">
    <source>
        <dbReference type="ARBA" id="ARBA00022603"/>
    </source>
</evidence>
<comment type="pathway">
    <text evidence="1">Cofactor biosynthesis; adenosylcobalamin biosynthesis.</text>
</comment>
<name>A0A8J3XD29_9ACTN</name>
<evidence type="ECO:0000313" key="7">
    <source>
        <dbReference type="EMBL" id="GII36171.1"/>
    </source>
</evidence>
<dbReference type="PANTHER" id="PTHR43467:SF1">
    <property type="entry name" value="PRECORRIN-6A SYNTHASE [DEACETYLATING]"/>
    <property type="match status" value="1"/>
</dbReference>
<proteinExistence type="predicted"/>
<gene>
    <name evidence="7" type="ORF">Pph01_11740</name>
</gene>
<dbReference type="GO" id="GO:0032259">
    <property type="term" value="P:methylation"/>
    <property type="evidence" value="ECO:0007669"/>
    <property type="project" value="UniProtKB-KW"/>
</dbReference>
<keyword evidence="4" id="KW-0808">Transferase</keyword>
<accession>A0A8J3XD29</accession>
<evidence type="ECO:0000256" key="4">
    <source>
        <dbReference type="ARBA" id="ARBA00022679"/>
    </source>
</evidence>
<evidence type="ECO:0000313" key="8">
    <source>
        <dbReference type="Proteomes" id="UP000622547"/>
    </source>
</evidence>
<dbReference type="InterPro" id="IPR012797">
    <property type="entry name" value="CobF"/>
</dbReference>
<evidence type="ECO:0000259" key="6">
    <source>
        <dbReference type="Pfam" id="PF00590"/>
    </source>
</evidence>
<evidence type="ECO:0000256" key="2">
    <source>
        <dbReference type="ARBA" id="ARBA00022573"/>
    </source>
</evidence>
<dbReference type="CDD" id="cd11643">
    <property type="entry name" value="Precorrin-6A-synthase"/>
    <property type="match status" value="1"/>
</dbReference>
<dbReference type="Gene3D" id="3.40.1010.10">
    <property type="entry name" value="Cobalt-precorrin-4 Transmethylase, Domain 1"/>
    <property type="match status" value="1"/>
</dbReference>
<comment type="caution">
    <text evidence="7">The sequence shown here is derived from an EMBL/GenBank/DDBJ whole genome shotgun (WGS) entry which is preliminary data.</text>
</comment>
<dbReference type="GO" id="GO:0009236">
    <property type="term" value="P:cobalamin biosynthetic process"/>
    <property type="evidence" value="ECO:0007669"/>
    <property type="project" value="UniProtKB-KW"/>
</dbReference>
<keyword evidence="2" id="KW-0169">Cobalamin biosynthesis</keyword>
<dbReference type="GO" id="GO:0043819">
    <property type="term" value="F:precorrin-6A synthase (deacetylating) activity"/>
    <property type="evidence" value="ECO:0007669"/>
    <property type="project" value="InterPro"/>
</dbReference>
<keyword evidence="5" id="KW-0949">S-adenosyl-L-methionine</keyword>
<reference evidence="7 8" key="1">
    <citation type="submission" date="2021-01" db="EMBL/GenBank/DDBJ databases">
        <title>Whole genome shotgun sequence of Planotetraspora phitsanulokensis NBRC 104273.</title>
        <authorList>
            <person name="Komaki H."/>
            <person name="Tamura T."/>
        </authorList>
    </citation>
    <scope>NUCLEOTIDE SEQUENCE [LARGE SCALE GENOMIC DNA]</scope>
    <source>
        <strain evidence="7 8">NBRC 104273</strain>
    </source>
</reference>
<sequence length="285" mass="30659">MKRVLIIGIGAGDPDHLTLQAVKAIAAADVFFVLGKGSGETSGEVPGEGSAHDLVRLRRNVIGAHAREPYRVVEARDPERDRTGDAYSEAVEDWRARRADVYERLILDELGQGQTGAILVWGDPSLYDSTLAVVDEVLARGSARFDHTVIPGVSSVSALAARHRVSLTRVARPLQVTTGRRLARAIGAGTGPAGGSDEFGDVVVMLDAHCAFTDLPDGDDVDIYWGAYLGTPDEILISGRVRDVAERIRETRAQARARKGWIMDTYLLRRAPEAGERPPSGTGVS</sequence>
<keyword evidence="3" id="KW-0489">Methyltransferase</keyword>
<feature type="domain" description="Tetrapyrrole methylase" evidence="6">
    <location>
        <begin position="4"/>
        <end position="244"/>
    </location>
</feature>
<protein>
    <submittedName>
        <fullName evidence="7">Precorrin-6A synthase (Deacetylating)</fullName>
    </submittedName>
</protein>
<dbReference type="NCBIfam" id="TIGR02434">
    <property type="entry name" value="CobF"/>
    <property type="match status" value="1"/>
</dbReference>
<dbReference type="PANTHER" id="PTHR43467">
    <property type="entry name" value="COBALT-PRECORRIN-2 C(20)-METHYLTRANSFERASE"/>
    <property type="match status" value="1"/>
</dbReference>
<dbReference type="SUPFAM" id="SSF53790">
    <property type="entry name" value="Tetrapyrrole methylase"/>
    <property type="match status" value="1"/>
</dbReference>
<dbReference type="Gene3D" id="3.30.950.10">
    <property type="entry name" value="Methyltransferase, Cobalt-precorrin-4 Transmethylase, Domain 2"/>
    <property type="match status" value="1"/>
</dbReference>